<sequence length="496" mass="51872">MQSWLHARDFSLPREPLACEPLVPGSSRQGRNVAPVIGSTAYLVTLLFASIALLILLINWKTKLHPFLALLITSAVTALAAGEEIAKIPETIAAGAGDTLGETGVVVALGAMLGRLLADSGAIQRIANLVIEHSSPKAAPWIMTGVAFIIGIPMFFEVGLVVLIPVIYAVASQLEKKTGQKKLWYLRILVPAIAALACLHGMVPPHPGPLIAVSGLDANVGMTIGLGLVCAIPTVILAGPVYARWIAPRVKLEPTADLIDQYTGARAEVDQKELRTIPVWLAFVTVLVPVVLMLVHTVVQLVAPESSFEPIAEVIGNPIIAMLAGVVFAAIALGWTSGMGGERIRSSFGDSLKSIAGVILIIGGGGAFNEVLKDSGIGDAVVGATSHLEMNLILLGWFIGILLSFATGSATVGITSATGIVAPLIGDHSGAYVSLVVIAIGSGSIGLNWVNHAGFWFVKESFGMTIGQATKTHMMVQTLVSVFGLIFAFLLSLLFV</sequence>
<feature type="transmembrane region" description="Helical" evidence="8">
    <location>
        <begin position="183"/>
        <end position="203"/>
    </location>
</feature>
<feature type="transmembrane region" description="Helical" evidence="8">
    <location>
        <begin position="36"/>
        <end position="58"/>
    </location>
</feature>
<evidence type="ECO:0000256" key="1">
    <source>
        <dbReference type="ARBA" id="ARBA00004651"/>
    </source>
</evidence>
<evidence type="ECO:0000313" key="9">
    <source>
        <dbReference type="EMBL" id="TNM55874.1"/>
    </source>
</evidence>
<dbReference type="AlphaFoldDB" id="A0A5C4X348"/>
<feature type="transmembrane region" description="Helical" evidence="8">
    <location>
        <begin position="138"/>
        <end position="171"/>
    </location>
</feature>
<organism evidence="9 10">
    <name type="scientific">Brevibacterium sediminis</name>
    <dbReference type="NCBI Taxonomy" id="1857024"/>
    <lineage>
        <taxon>Bacteria</taxon>
        <taxon>Bacillati</taxon>
        <taxon>Actinomycetota</taxon>
        <taxon>Actinomycetes</taxon>
        <taxon>Micrococcales</taxon>
        <taxon>Brevibacteriaceae</taxon>
        <taxon>Brevibacterium</taxon>
    </lineage>
</organism>
<accession>A0A5C4X348</accession>
<dbReference type="NCBIfam" id="TIGR00791">
    <property type="entry name" value="gntP"/>
    <property type="match status" value="1"/>
</dbReference>
<evidence type="ECO:0000256" key="6">
    <source>
        <dbReference type="ARBA" id="ARBA00023136"/>
    </source>
</evidence>
<protein>
    <submittedName>
        <fullName evidence="9">Gluconate transporter</fullName>
    </submittedName>
</protein>
<evidence type="ECO:0000256" key="8">
    <source>
        <dbReference type="SAM" id="Phobius"/>
    </source>
</evidence>
<evidence type="ECO:0000256" key="5">
    <source>
        <dbReference type="ARBA" id="ARBA00022989"/>
    </source>
</evidence>
<keyword evidence="4 8" id="KW-0812">Transmembrane</keyword>
<feature type="transmembrane region" description="Helical" evidence="8">
    <location>
        <begin position="279"/>
        <end position="303"/>
    </location>
</feature>
<name>A0A5C4X348_9MICO</name>
<gene>
    <name evidence="9" type="ORF">FHQ09_06435</name>
</gene>
<keyword evidence="5 8" id="KW-1133">Transmembrane helix</keyword>
<evidence type="ECO:0000256" key="2">
    <source>
        <dbReference type="ARBA" id="ARBA00022448"/>
    </source>
</evidence>
<dbReference type="GO" id="GO:0005886">
    <property type="term" value="C:plasma membrane"/>
    <property type="evidence" value="ECO:0007669"/>
    <property type="project" value="UniProtKB-SubCell"/>
</dbReference>
<dbReference type="PANTHER" id="PTHR30354:SF22">
    <property type="entry name" value="HIGH-AFFINITY GLUCONATE TRANSPORTER"/>
    <property type="match status" value="1"/>
</dbReference>
<feature type="transmembrane region" description="Helical" evidence="8">
    <location>
        <begin position="223"/>
        <end position="243"/>
    </location>
</feature>
<evidence type="ECO:0000256" key="4">
    <source>
        <dbReference type="ARBA" id="ARBA00022692"/>
    </source>
</evidence>
<comment type="similarity">
    <text evidence="7">Belongs to the GntP permease family.</text>
</comment>
<keyword evidence="6 8" id="KW-0472">Membrane</keyword>
<feature type="transmembrane region" description="Helical" evidence="8">
    <location>
        <begin position="474"/>
        <end position="495"/>
    </location>
</feature>
<evidence type="ECO:0000313" key="10">
    <source>
        <dbReference type="Proteomes" id="UP000314223"/>
    </source>
</evidence>
<keyword evidence="2" id="KW-0813">Transport</keyword>
<reference evidence="9 10" key="1">
    <citation type="submission" date="2019-06" db="EMBL/GenBank/DDBJ databases">
        <authorList>
            <person name="Mardanova A.M."/>
            <person name="Pudova D.S."/>
            <person name="Shagimardanova E.I."/>
            <person name="Gogoleva N.E."/>
            <person name="Lutfullin M.T."/>
            <person name="Hadieva G.F."/>
            <person name="Sharipova M.R."/>
        </authorList>
    </citation>
    <scope>NUCLEOTIDE SEQUENCE [LARGE SCALE GENOMIC DNA]</scope>
    <source>
        <strain evidence="9 10">MG-1</strain>
    </source>
</reference>
<evidence type="ECO:0000256" key="7">
    <source>
        <dbReference type="ARBA" id="ARBA00049663"/>
    </source>
</evidence>
<evidence type="ECO:0000256" key="3">
    <source>
        <dbReference type="ARBA" id="ARBA00022475"/>
    </source>
</evidence>
<keyword evidence="3" id="KW-1003">Cell membrane</keyword>
<feature type="transmembrane region" description="Helical" evidence="8">
    <location>
        <begin position="392"/>
        <end position="425"/>
    </location>
</feature>
<feature type="transmembrane region" description="Helical" evidence="8">
    <location>
        <begin position="315"/>
        <end position="335"/>
    </location>
</feature>
<comment type="caution">
    <text evidence="9">The sequence shown here is derived from an EMBL/GenBank/DDBJ whole genome shotgun (WGS) entry which is preliminary data.</text>
</comment>
<dbReference type="GO" id="GO:0015128">
    <property type="term" value="F:gluconate transmembrane transporter activity"/>
    <property type="evidence" value="ECO:0007669"/>
    <property type="project" value="InterPro"/>
</dbReference>
<dbReference type="PIRSF" id="PIRSF002746">
    <property type="entry name" value="Gluconate_transporter"/>
    <property type="match status" value="1"/>
</dbReference>
<comment type="subcellular location">
    <subcellularLocation>
        <location evidence="1">Cell membrane</location>
        <topology evidence="1">Multi-pass membrane protein</topology>
    </subcellularLocation>
</comment>
<feature type="transmembrane region" description="Helical" evidence="8">
    <location>
        <begin position="432"/>
        <end position="454"/>
    </location>
</feature>
<dbReference type="EMBL" id="VDMQ01000003">
    <property type="protein sequence ID" value="TNM55874.1"/>
    <property type="molecule type" value="Genomic_DNA"/>
</dbReference>
<dbReference type="PANTHER" id="PTHR30354">
    <property type="entry name" value="GNT FAMILY GLUCONATE TRANSPORTER"/>
    <property type="match status" value="1"/>
</dbReference>
<dbReference type="Pfam" id="PF02447">
    <property type="entry name" value="GntP_permease"/>
    <property type="match status" value="1"/>
</dbReference>
<proteinExistence type="inferred from homology"/>
<dbReference type="InterPro" id="IPR003474">
    <property type="entry name" value="Glcn_transporter"/>
</dbReference>
<dbReference type="Proteomes" id="UP000314223">
    <property type="component" value="Unassembled WGS sequence"/>
</dbReference>